<dbReference type="GO" id="GO:0032259">
    <property type="term" value="P:methylation"/>
    <property type="evidence" value="ECO:0007669"/>
    <property type="project" value="UniProtKB-KW"/>
</dbReference>
<dbReference type="AlphaFoldDB" id="A0A023X3V3"/>
<dbReference type="PANTHER" id="PTHR18895">
    <property type="entry name" value="HEMK METHYLTRANSFERASE"/>
    <property type="match status" value="1"/>
</dbReference>
<accession>A0A023X3V3</accession>
<dbReference type="EC" id="2.1.1.297" evidence="5"/>
<keyword evidence="3 5" id="KW-0949">S-adenosyl-L-methionine</keyword>
<feature type="binding site" evidence="5">
    <location>
        <position position="143"/>
    </location>
    <ligand>
        <name>S-adenosyl-L-methionine</name>
        <dbReference type="ChEBI" id="CHEBI:59789"/>
    </ligand>
</feature>
<dbReference type="EMBL" id="JAWXXX010000001">
    <property type="protein sequence ID" value="MDX5894281.1"/>
    <property type="molecule type" value="Genomic_DNA"/>
</dbReference>
<dbReference type="PROSITE" id="PS00092">
    <property type="entry name" value="N6_MTASE"/>
    <property type="match status" value="1"/>
</dbReference>
<feature type="domain" description="Methyltransferase small" evidence="6">
    <location>
        <begin position="113"/>
        <end position="198"/>
    </location>
</feature>
<reference evidence="9" key="2">
    <citation type="submission" date="2023-11" db="EMBL/GenBank/DDBJ databases">
        <title>MicrobeMod: A computational toolkit for identifying prokaryotic methylation and restriction-modification with nanopore sequencing.</title>
        <authorList>
            <person name="Crits-Christoph A."/>
            <person name="Kang S.C."/>
            <person name="Lee H."/>
            <person name="Ostrov N."/>
        </authorList>
    </citation>
    <scope>NUCLEOTIDE SEQUENCE</scope>
    <source>
        <strain evidence="9">ATCC 51242</strain>
    </source>
</reference>
<dbReference type="Gene3D" id="3.40.50.150">
    <property type="entry name" value="Vaccinia Virus protein VP39"/>
    <property type="match status" value="1"/>
</dbReference>
<feature type="binding site" evidence="5">
    <location>
        <position position="190"/>
    </location>
    <ligand>
        <name>S-adenosyl-L-methionine</name>
        <dbReference type="ChEBI" id="CHEBI:59789"/>
    </ligand>
</feature>
<dbReference type="CDD" id="cd02440">
    <property type="entry name" value="AdoMet_MTases"/>
    <property type="match status" value="1"/>
</dbReference>
<comment type="function">
    <text evidence="5">Methylates the class 1 translation termination release factors RF1/PrfA and RF2/PrfB on the glutamine residue of the universally conserved GGQ motif.</text>
</comment>
<evidence type="ECO:0000256" key="2">
    <source>
        <dbReference type="ARBA" id="ARBA00022679"/>
    </source>
</evidence>
<dbReference type="KEGG" id="rrd:RradSPS_1593"/>
<dbReference type="eggNOG" id="COG2890">
    <property type="taxonomic scope" value="Bacteria"/>
</dbReference>
<sequence>MTAHDASRAAASRLREAGVPEPTASAEVLLSELLGARRGDLRFRREPLSREQSKAYEAMISRRLDREPVQRILGYAYFRNLRLSLGEEVLIPRADTESVVEAALERIDLRDGACRVLDLGTGSGAIALAIADERPACEVHASDVSEAALRIARRNAELNLDRSERVAFHRADLVSGLEALAGDVDLLVSNPPYVASAALAGLAPEVRDWDPPLALDGGPDGLDLYRRLLAETACLLKPGAEVVLEVGDGQAKEVLCIGESAGLRRVGARPDLTGTLRAVILEKKGS</sequence>
<reference evidence="8 10" key="1">
    <citation type="submission" date="2014-03" db="EMBL/GenBank/DDBJ databases">
        <title>Complete genome sequence of the Radio-Resistant Rubrobacter radiotolerans RSPS-4.</title>
        <authorList>
            <person name="Egas C.C."/>
            <person name="Barroso C.C."/>
            <person name="Froufe H.J.C."/>
            <person name="Pacheco J.J."/>
            <person name="Albuquerque L.L."/>
            <person name="da Costa M.M.S."/>
        </authorList>
    </citation>
    <scope>NUCLEOTIDE SEQUENCE [LARGE SCALE GENOMIC DNA]</scope>
    <source>
        <strain evidence="8 10">RSPS-4</strain>
    </source>
</reference>
<dbReference type="GO" id="GO:0102559">
    <property type="term" value="F:peptide chain release factor N(5)-glutamine methyltransferase activity"/>
    <property type="evidence" value="ECO:0007669"/>
    <property type="project" value="UniProtKB-EC"/>
</dbReference>
<feature type="binding site" evidence="5">
    <location>
        <begin position="190"/>
        <end position="193"/>
    </location>
    <ligand>
        <name>substrate</name>
    </ligand>
</feature>
<dbReference type="InterPro" id="IPR002052">
    <property type="entry name" value="DNA_methylase_N6_adenine_CS"/>
</dbReference>
<dbReference type="InterPro" id="IPR040758">
    <property type="entry name" value="PrmC_N"/>
</dbReference>
<proteinExistence type="inferred from homology"/>
<comment type="similarity">
    <text evidence="5">Belongs to the protein N5-glutamine methyltransferase family. PrmC subfamily.</text>
</comment>
<dbReference type="Gene3D" id="1.10.8.10">
    <property type="entry name" value="DNA helicase RuvA subunit, C-terminal domain"/>
    <property type="match status" value="1"/>
</dbReference>
<evidence type="ECO:0000259" key="7">
    <source>
        <dbReference type="Pfam" id="PF17827"/>
    </source>
</evidence>
<dbReference type="PANTHER" id="PTHR18895:SF74">
    <property type="entry name" value="MTRF1L RELEASE FACTOR GLUTAMINE METHYLTRANSFERASE"/>
    <property type="match status" value="1"/>
</dbReference>
<comment type="caution">
    <text evidence="5">Lacks conserved residue(s) required for the propagation of feature annotation.</text>
</comment>
<dbReference type="Proteomes" id="UP001281130">
    <property type="component" value="Unassembled WGS sequence"/>
</dbReference>
<dbReference type="Proteomes" id="UP000025229">
    <property type="component" value="Chromosome"/>
</dbReference>
<evidence type="ECO:0000256" key="5">
    <source>
        <dbReference type="HAMAP-Rule" id="MF_02126"/>
    </source>
</evidence>
<evidence type="ECO:0000313" key="10">
    <source>
        <dbReference type="Proteomes" id="UP000025229"/>
    </source>
</evidence>
<dbReference type="InterPro" id="IPR019874">
    <property type="entry name" value="RF_methyltr_PrmC"/>
</dbReference>
<keyword evidence="2 5" id="KW-0808">Transferase</keyword>
<dbReference type="NCBIfam" id="TIGR00536">
    <property type="entry name" value="hemK_fam"/>
    <property type="match status" value="1"/>
</dbReference>
<feature type="domain" description="Release factor glutamine methyltransferase N-terminal" evidence="7">
    <location>
        <begin position="6"/>
        <end position="74"/>
    </location>
</feature>
<evidence type="ECO:0000256" key="3">
    <source>
        <dbReference type="ARBA" id="ARBA00022691"/>
    </source>
</evidence>
<protein>
    <recommendedName>
        <fullName evidence="5">Release factor glutamine methyltransferase</fullName>
        <shortName evidence="5">RF MTase</shortName>
        <ecNumber evidence="5">2.1.1.297</ecNumber>
    </recommendedName>
    <alternativeName>
        <fullName evidence="5">N5-glutamine methyltransferase PrmC</fullName>
    </alternativeName>
    <alternativeName>
        <fullName evidence="5">Protein-(glutamine-N5) MTase PrmC</fullName>
    </alternativeName>
    <alternativeName>
        <fullName evidence="5">Protein-glutamine N-methyltransferase PrmC</fullName>
    </alternativeName>
</protein>
<dbReference type="NCBIfam" id="TIGR03534">
    <property type="entry name" value="RF_mod_PrmC"/>
    <property type="match status" value="1"/>
</dbReference>
<dbReference type="HAMAP" id="MF_02126">
    <property type="entry name" value="RF_methyltr_PrmC"/>
    <property type="match status" value="1"/>
</dbReference>
<dbReference type="HOGENOM" id="CLU_018398_3_1_11"/>
<dbReference type="Pfam" id="PF17827">
    <property type="entry name" value="PrmC_N"/>
    <property type="match status" value="1"/>
</dbReference>
<dbReference type="InterPro" id="IPR029063">
    <property type="entry name" value="SAM-dependent_MTases_sf"/>
</dbReference>
<dbReference type="InterPro" id="IPR007848">
    <property type="entry name" value="Small_mtfrase_dom"/>
</dbReference>
<dbReference type="InterPro" id="IPR004556">
    <property type="entry name" value="HemK-like"/>
</dbReference>
<gene>
    <name evidence="5 9" type="primary">prmC</name>
    <name evidence="8" type="ORF">RradSPS_1593</name>
    <name evidence="9" type="ORF">SIL72_09620</name>
</gene>
<name>A0A023X3V3_RUBRA</name>
<dbReference type="PATRIC" id="fig|42256.3.peg.1612"/>
<dbReference type="InterPro" id="IPR050320">
    <property type="entry name" value="N5-glutamine_MTase"/>
</dbReference>
<feature type="binding site" evidence="5">
    <location>
        <begin position="120"/>
        <end position="124"/>
    </location>
    <ligand>
        <name>S-adenosyl-L-methionine</name>
        <dbReference type="ChEBI" id="CHEBI:59789"/>
    </ligand>
</feature>
<dbReference type="RefSeq" id="WP_051589577.1">
    <property type="nucleotide sequence ID" value="NZ_CP007514.1"/>
</dbReference>
<evidence type="ECO:0000256" key="1">
    <source>
        <dbReference type="ARBA" id="ARBA00022603"/>
    </source>
</evidence>
<dbReference type="STRING" id="42256.RradSPS_1593"/>
<dbReference type="Pfam" id="PF05175">
    <property type="entry name" value="MTS"/>
    <property type="match status" value="1"/>
</dbReference>
<evidence type="ECO:0000256" key="4">
    <source>
        <dbReference type="ARBA" id="ARBA00048391"/>
    </source>
</evidence>
<comment type="catalytic activity">
    <reaction evidence="4 5">
        <text>L-glutaminyl-[peptide chain release factor] + S-adenosyl-L-methionine = N(5)-methyl-L-glutaminyl-[peptide chain release factor] + S-adenosyl-L-homocysteine + H(+)</text>
        <dbReference type="Rhea" id="RHEA:42896"/>
        <dbReference type="Rhea" id="RHEA-COMP:10271"/>
        <dbReference type="Rhea" id="RHEA-COMP:10272"/>
        <dbReference type="ChEBI" id="CHEBI:15378"/>
        <dbReference type="ChEBI" id="CHEBI:30011"/>
        <dbReference type="ChEBI" id="CHEBI:57856"/>
        <dbReference type="ChEBI" id="CHEBI:59789"/>
        <dbReference type="ChEBI" id="CHEBI:61891"/>
        <dbReference type="EC" id="2.1.1.297"/>
    </reaction>
</comment>
<evidence type="ECO:0000313" key="8">
    <source>
        <dbReference type="EMBL" id="AHY46876.1"/>
    </source>
</evidence>
<dbReference type="SUPFAM" id="SSF53335">
    <property type="entry name" value="S-adenosyl-L-methionine-dependent methyltransferases"/>
    <property type="match status" value="1"/>
</dbReference>
<keyword evidence="10" id="KW-1185">Reference proteome</keyword>
<dbReference type="GO" id="GO:0003676">
    <property type="term" value="F:nucleic acid binding"/>
    <property type="evidence" value="ECO:0007669"/>
    <property type="project" value="InterPro"/>
</dbReference>
<evidence type="ECO:0000313" key="9">
    <source>
        <dbReference type="EMBL" id="MDX5894281.1"/>
    </source>
</evidence>
<organism evidence="8 10">
    <name type="scientific">Rubrobacter radiotolerans</name>
    <name type="common">Arthrobacter radiotolerans</name>
    <dbReference type="NCBI Taxonomy" id="42256"/>
    <lineage>
        <taxon>Bacteria</taxon>
        <taxon>Bacillati</taxon>
        <taxon>Actinomycetota</taxon>
        <taxon>Rubrobacteria</taxon>
        <taxon>Rubrobacterales</taxon>
        <taxon>Rubrobacteraceae</taxon>
        <taxon>Rubrobacter</taxon>
    </lineage>
</organism>
<evidence type="ECO:0000259" key="6">
    <source>
        <dbReference type="Pfam" id="PF05175"/>
    </source>
</evidence>
<keyword evidence="1 5" id="KW-0489">Methyltransferase</keyword>
<dbReference type="EMBL" id="CP007514">
    <property type="protein sequence ID" value="AHY46876.1"/>
    <property type="molecule type" value="Genomic_DNA"/>
</dbReference>